<dbReference type="PANTHER" id="PTHR10876:SF0">
    <property type="entry name" value="ZINC FINGER PROTEIN ZPR1"/>
    <property type="match status" value="1"/>
</dbReference>
<dbReference type="FunFam" id="2.60.120.1040:FF:000003">
    <property type="entry name" value="Zinc finger protein zpr1"/>
    <property type="match status" value="1"/>
</dbReference>
<keyword evidence="5" id="KW-0863">Zinc-finger</keyword>
<dbReference type="SUPFAM" id="SSF47769">
    <property type="entry name" value="SAM/Pointed domain"/>
    <property type="match status" value="1"/>
</dbReference>
<evidence type="ECO:0000256" key="6">
    <source>
        <dbReference type="ARBA" id="ARBA00022833"/>
    </source>
</evidence>
<comment type="subcellular location">
    <subcellularLocation>
        <location evidence="1">Cytoplasm</location>
    </subcellularLocation>
</comment>
<dbReference type="Gene3D" id="1.10.150.50">
    <property type="entry name" value="Transcription Factor, Ets-1"/>
    <property type="match status" value="1"/>
</dbReference>
<comment type="subunit">
    <text evidence="7">Interacts promiscuously (via SAM domain) with EPHA5, EPHA6, EPHA7, EPHA8, EPHB1, EPHB2, EPHB3 and EPHB4 (via SAM domain) (in vitro).</text>
</comment>
<dbReference type="SMART" id="SM00709">
    <property type="entry name" value="Zpr1"/>
    <property type="match status" value="2"/>
</dbReference>
<dbReference type="EMBL" id="CADCXU010009064">
    <property type="protein sequence ID" value="CAA9999865.1"/>
    <property type="molecule type" value="Genomic_DNA"/>
</dbReference>
<evidence type="ECO:0000256" key="3">
    <source>
        <dbReference type="ARBA" id="ARBA00022490"/>
    </source>
</evidence>
<keyword evidence="11" id="KW-1185">Reference proteome</keyword>
<dbReference type="SMART" id="SM00454">
    <property type="entry name" value="SAM"/>
    <property type="match status" value="1"/>
</dbReference>
<dbReference type="Pfam" id="PF22794">
    <property type="entry name" value="jr-ZPR1"/>
    <property type="match status" value="2"/>
</dbReference>
<dbReference type="Gene3D" id="2.20.25.420">
    <property type="entry name" value="ZPR1, zinc finger domain"/>
    <property type="match status" value="2"/>
</dbReference>
<keyword evidence="4" id="KW-0479">Metal-binding</keyword>
<dbReference type="AlphaFoldDB" id="A0A6H5GDP2"/>
<dbReference type="InterPro" id="IPR001660">
    <property type="entry name" value="SAM"/>
</dbReference>
<sequence length="573" mass="63797">MTAHEKPLFRDLDPDEAEPEVTEVESLCMNCQSDGITRILLTKIPYYKEVVLMSFECMECGYKNNEIQPGGTIEEQGVRATLRVQNIEDMNRKVVKSDHCCVKIPHIDFEIPSQTQKGEVTTVEGVISRAITGLEQDQPARRKDHPEAAILIDDFVKKLEDLKLVSEPFTIIFEDISGNSFVENPYAPKADPHCKKELFHRTAEQDHLLGIFSREEVSDGTTEVAEPNLLPGMGKDSVTYEDLQGEVLTFKTNCSNCNTPCDTNMKVTRIPHFKEVIIMATSCDACGHRTNEVKSSGGIEEKGVRLEVKVRGTEDFSRDILKSETCSLSIPEIDLEAGSMTITGKFTTVEGLLKDIQDGIQKGGIEYGIFGDTKSEETTALINRTVTTLKNVLEGSESITLILDDPAGNSYVQSCEKVVPCGSCRVVNNVVLPSDGCRVGFVVIVDAFYANAMSSSNIVVEWLRSLHLGQYAESFLDNGYDDLEICKQVGEPDLDAIGVFNATHRARLLQSDTLYFMAVFTTIVRYLDEYEEGKAELSRMPRSQIRSLVREKLRQEGVRLSGQPYSTVVSIFF</sequence>
<dbReference type="Pfam" id="PF03367">
    <property type="entry name" value="Zn_ribbon_ZPR1"/>
    <property type="match status" value="2"/>
</dbReference>
<dbReference type="Proteomes" id="UP000479000">
    <property type="component" value="Unassembled WGS sequence"/>
</dbReference>
<protein>
    <recommendedName>
        <fullName evidence="8">Sterile alpha motif domain-containing protein 5</fullName>
    </recommendedName>
</protein>
<evidence type="ECO:0000256" key="1">
    <source>
        <dbReference type="ARBA" id="ARBA00004496"/>
    </source>
</evidence>
<dbReference type="InterPro" id="IPR056180">
    <property type="entry name" value="ZPR1_jr_dom"/>
</dbReference>
<dbReference type="PROSITE" id="PS50105">
    <property type="entry name" value="SAM_DOMAIN"/>
    <property type="match status" value="1"/>
</dbReference>
<dbReference type="FunFam" id="1.10.150.50:FF:000055">
    <property type="entry name" value="Sterile alpha motif domain containing 5"/>
    <property type="match status" value="1"/>
</dbReference>
<dbReference type="FunFam" id="2.20.25.420:FF:000003">
    <property type="entry name" value="zinc finger protein ZPR1"/>
    <property type="match status" value="1"/>
</dbReference>
<reference evidence="10 11" key="1">
    <citation type="submission" date="2020-02" db="EMBL/GenBank/DDBJ databases">
        <authorList>
            <person name="Ferguson B K."/>
        </authorList>
    </citation>
    <scope>NUCLEOTIDE SEQUENCE [LARGE SCALE GENOMIC DNA]</scope>
</reference>
<evidence type="ECO:0000256" key="2">
    <source>
        <dbReference type="ARBA" id="ARBA00008354"/>
    </source>
</evidence>
<dbReference type="InterPro" id="IPR013761">
    <property type="entry name" value="SAM/pointed_sf"/>
</dbReference>
<dbReference type="GO" id="GO:0005737">
    <property type="term" value="C:cytoplasm"/>
    <property type="evidence" value="ECO:0007669"/>
    <property type="project" value="UniProtKB-SubCell"/>
</dbReference>
<organism evidence="10 11">
    <name type="scientific">Nesidiocoris tenuis</name>
    <dbReference type="NCBI Taxonomy" id="355587"/>
    <lineage>
        <taxon>Eukaryota</taxon>
        <taxon>Metazoa</taxon>
        <taxon>Ecdysozoa</taxon>
        <taxon>Arthropoda</taxon>
        <taxon>Hexapoda</taxon>
        <taxon>Insecta</taxon>
        <taxon>Pterygota</taxon>
        <taxon>Neoptera</taxon>
        <taxon>Paraneoptera</taxon>
        <taxon>Hemiptera</taxon>
        <taxon>Heteroptera</taxon>
        <taxon>Panheteroptera</taxon>
        <taxon>Cimicomorpha</taxon>
        <taxon>Miridae</taxon>
        <taxon>Dicyphina</taxon>
        <taxon>Nesidiocoris</taxon>
    </lineage>
</organism>
<name>A0A6H5GDP2_9HEMI</name>
<dbReference type="InterPro" id="IPR042451">
    <property type="entry name" value="ZPR1_A/B_dom"/>
</dbReference>
<dbReference type="GO" id="GO:0008270">
    <property type="term" value="F:zinc ion binding"/>
    <property type="evidence" value="ECO:0007669"/>
    <property type="project" value="UniProtKB-KW"/>
</dbReference>
<keyword evidence="6" id="KW-0862">Zinc</keyword>
<dbReference type="PANTHER" id="PTHR10876">
    <property type="entry name" value="ZINC FINGER PROTEIN ZPR1"/>
    <property type="match status" value="1"/>
</dbReference>
<evidence type="ECO:0000256" key="7">
    <source>
        <dbReference type="ARBA" id="ARBA00065890"/>
    </source>
</evidence>
<comment type="similarity">
    <text evidence="2">Belongs to the ZPR1 family.</text>
</comment>
<dbReference type="InterPro" id="IPR004457">
    <property type="entry name" value="Znf_ZPR1"/>
</dbReference>
<dbReference type="OrthoDB" id="308464at2759"/>
<dbReference type="NCBIfam" id="TIGR00310">
    <property type="entry name" value="ZPR1_znf"/>
    <property type="match status" value="2"/>
</dbReference>
<proteinExistence type="inferred from homology"/>
<accession>A0A6H5GDP2</accession>
<dbReference type="Pfam" id="PF00536">
    <property type="entry name" value="SAM_1"/>
    <property type="match status" value="1"/>
</dbReference>
<evidence type="ECO:0000256" key="8">
    <source>
        <dbReference type="ARBA" id="ARBA00073398"/>
    </source>
</evidence>
<feature type="domain" description="SAM" evidence="9">
    <location>
        <begin position="454"/>
        <end position="511"/>
    </location>
</feature>
<evidence type="ECO:0000313" key="10">
    <source>
        <dbReference type="EMBL" id="CAA9999865.1"/>
    </source>
</evidence>
<dbReference type="InterPro" id="IPR042452">
    <property type="entry name" value="ZPR1_Znf1/2"/>
</dbReference>
<evidence type="ECO:0000256" key="5">
    <source>
        <dbReference type="ARBA" id="ARBA00022771"/>
    </source>
</evidence>
<evidence type="ECO:0000313" key="11">
    <source>
        <dbReference type="Proteomes" id="UP000479000"/>
    </source>
</evidence>
<dbReference type="Gene3D" id="2.60.120.1040">
    <property type="entry name" value="ZPR1, A/B domain"/>
    <property type="match status" value="2"/>
</dbReference>
<dbReference type="FunFam" id="2.20.25.420:FF:000001">
    <property type="entry name" value="Zinc finger protein ZPR1"/>
    <property type="match status" value="1"/>
</dbReference>
<dbReference type="InterPro" id="IPR040141">
    <property type="entry name" value="ZPR1"/>
</dbReference>
<evidence type="ECO:0000259" key="9">
    <source>
        <dbReference type="PROSITE" id="PS50105"/>
    </source>
</evidence>
<gene>
    <name evidence="10" type="ORF">NTEN_LOCUS6096</name>
</gene>
<keyword evidence="3" id="KW-0963">Cytoplasm</keyword>
<dbReference type="GO" id="GO:0005634">
    <property type="term" value="C:nucleus"/>
    <property type="evidence" value="ECO:0007669"/>
    <property type="project" value="TreeGrafter"/>
</dbReference>
<evidence type="ECO:0000256" key="4">
    <source>
        <dbReference type="ARBA" id="ARBA00022723"/>
    </source>
</evidence>